<proteinExistence type="predicted"/>
<reference evidence="2" key="1">
    <citation type="submission" date="2023-08" db="EMBL/GenBank/DDBJ databases">
        <authorList>
            <person name="Audoor S."/>
            <person name="Bilcke G."/>
        </authorList>
    </citation>
    <scope>NUCLEOTIDE SEQUENCE</scope>
</reference>
<dbReference type="PANTHER" id="PTHR45661">
    <property type="entry name" value="SURFACE ANTIGEN"/>
    <property type="match status" value="1"/>
</dbReference>
<accession>A0AAD2CNA8</accession>
<gene>
    <name evidence="2" type="ORF">CYCCA115_LOCUS6238</name>
</gene>
<dbReference type="Proteomes" id="UP001295423">
    <property type="component" value="Unassembled WGS sequence"/>
</dbReference>
<evidence type="ECO:0000313" key="2">
    <source>
        <dbReference type="EMBL" id="CAJ1938697.1"/>
    </source>
</evidence>
<organism evidence="2 3">
    <name type="scientific">Cylindrotheca closterium</name>
    <dbReference type="NCBI Taxonomy" id="2856"/>
    <lineage>
        <taxon>Eukaryota</taxon>
        <taxon>Sar</taxon>
        <taxon>Stramenopiles</taxon>
        <taxon>Ochrophyta</taxon>
        <taxon>Bacillariophyta</taxon>
        <taxon>Bacillariophyceae</taxon>
        <taxon>Bacillariophycidae</taxon>
        <taxon>Bacillariales</taxon>
        <taxon>Bacillariaceae</taxon>
        <taxon>Cylindrotheca</taxon>
    </lineage>
</organism>
<sequence>MDIDESSLHTTSQTPPQVYFIYFGQAKEDIPRNITHVTIDPSVSKIHDYAFQDCHLLASVQFHDHLQEIGDSAFQRCRSLTLAAGGRGGLIPSTVKVIGQLAFSECSRLQDNLVLPHGLRSIRFLSFAWCESLTQISIPKTVENIDMEAMIGCSALLEVQLEKGLLSIGSHAFSNCVSLTTMTLPSSLTTLGEGAFNYSLALTEIKLSQALQAIEHNTFSWCRSLLEISIPNSVQTLGNGAFFNCTSLRDAFLCEGLISIQRRAFHTCTSLRKVHVPSTVSFIGDDAFYKCQSLTDVRLPQYLASIGDKVFWNCAALRSIEIPETVGRIGDEAFFFCTSLVDVSFPVGVRTIGTRAFGNCEALSAISLPSSLTMIAPRAFAMCSSLLCVEFPADGMERVTIGEFCFDGCNSLVTLSMPPSSVWESTSLMTCAALMDLRFGLESDLLQKQMEQKLQSLRGRFDNLPVHLVCYHSSRTTVQDVERVLDGIGNIFDDSEQHYDNWKDSYGLTPFHILATSVKPSVEMLSCLLDHCPDNTVQCLTPTDNQGLTMMDYLLLHTSDAVFPLIQVVLNRLLVHEMSKWGLERWSMEVSFCVNVDSNSAGSHDNETKLANVKRVLVLLGYYLRVEMTSLAELAVWKKNIQEVSSSSSSSSQLELLHQSDDDDDDDDDDEVVEEHRSSCRWQSGVEVVLQNVIGFLWEKNQEEPRATCPETAVSIYPLLSLQKMEDAMAGMQ</sequence>
<evidence type="ECO:0000313" key="3">
    <source>
        <dbReference type="Proteomes" id="UP001295423"/>
    </source>
</evidence>
<name>A0AAD2CNA8_9STRA</name>
<dbReference type="AlphaFoldDB" id="A0AAD2CNA8"/>
<keyword evidence="3" id="KW-1185">Reference proteome</keyword>
<dbReference type="EMBL" id="CAKOGP040000757">
    <property type="protein sequence ID" value="CAJ1938697.1"/>
    <property type="molecule type" value="Genomic_DNA"/>
</dbReference>
<dbReference type="Pfam" id="PF13306">
    <property type="entry name" value="LRR_5"/>
    <property type="match status" value="2"/>
</dbReference>
<evidence type="ECO:0000256" key="1">
    <source>
        <dbReference type="SAM" id="MobiDB-lite"/>
    </source>
</evidence>
<dbReference type="InterPro" id="IPR032675">
    <property type="entry name" value="LRR_dom_sf"/>
</dbReference>
<comment type="caution">
    <text evidence="2">The sequence shown here is derived from an EMBL/GenBank/DDBJ whole genome shotgun (WGS) entry which is preliminary data.</text>
</comment>
<dbReference type="InterPro" id="IPR026906">
    <property type="entry name" value="LRR_5"/>
</dbReference>
<dbReference type="Gene3D" id="3.80.10.10">
    <property type="entry name" value="Ribonuclease Inhibitor"/>
    <property type="match status" value="3"/>
</dbReference>
<protein>
    <submittedName>
        <fullName evidence="2">Uncharacterized protein</fullName>
    </submittedName>
</protein>
<dbReference type="SUPFAM" id="SSF52058">
    <property type="entry name" value="L domain-like"/>
    <property type="match status" value="1"/>
</dbReference>
<dbReference type="InterPro" id="IPR053139">
    <property type="entry name" value="Surface_bspA-like"/>
</dbReference>
<feature type="region of interest" description="Disordered" evidence="1">
    <location>
        <begin position="650"/>
        <end position="678"/>
    </location>
</feature>
<feature type="compositionally biased region" description="Acidic residues" evidence="1">
    <location>
        <begin position="661"/>
        <end position="673"/>
    </location>
</feature>
<dbReference type="PANTHER" id="PTHR45661:SF3">
    <property type="entry name" value="IG-LIKE DOMAIN-CONTAINING PROTEIN"/>
    <property type="match status" value="1"/>
</dbReference>